<evidence type="ECO:0000259" key="1">
    <source>
        <dbReference type="Pfam" id="PF18549"/>
    </source>
</evidence>
<dbReference type="KEGG" id="nox:C5F49_02435"/>
<reference evidence="2 3" key="1">
    <citation type="submission" date="2018-02" db="EMBL/GenBank/DDBJ databases">
        <title>Complete genome of Nitrosopumilus oxyclinae HCE1.</title>
        <authorList>
            <person name="Qin W."/>
            <person name="Zheng Y."/>
            <person name="Stahl D.A."/>
        </authorList>
    </citation>
    <scope>NUCLEOTIDE SEQUENCE [LARGE SCALE GENOMIC DNA]</scope>
    <source>
        <strain evidence="2 3">HCE1</strain>
    </source>
</reference>
<name>A0A7D5R4D5_9ARCH</name>
<dbReference type="Proteomes" id="UP000509441">
    <property type="component" value="Chromosome"/>
</dbReference>
<sequence length="76" mass="9192">MVFKIMYKFQDDDKSYTCYVTHSQYINFKNLPSIKEIIILKRNQMEMKQYEEEMQRSIDEAFANSTSHIKNLSDEL</sequence>
<accession>A0A7D5R4D5</accession>
<dbReference type="AlphaFoldDB" id="A0A7D5R4D5"/>
<evidence type="ECO:0000313" key="3">
    <source>
        <dbReference type="Proteomes" id="UP000509441"/>
    </source>
</evidence>
<keyword evidence="3" id="KW-1185">Reference proteome</keyword>
<organism evidence="2 3">
    <name type="scientific">Nitrosopumilus oxyclinae</name>
    <dbReference type="NCBI Taxonomy" id="1959104"/>
    <lineage>
        <taxon>Archaea</taxon>
        <taxon>Nitrososphaerota</taxon>
        <taxon>Nitrososphaeria</taxon>
        <taxon>Nitrosopumilales</taxon>
        <taxon>Nitrosopumilaceae</taxon>
        <taxon>Nitrosopumilus</taxon>
    </lineage>
</organism>
<gene>
    <name evidence="2" type="ORF">C5F49_02435</name>
</gene>
<protein>
    <recommendedName>
        <fullName evidence="1">Nitrosopumilus output domain-containing protein</fullName>
    </recommendedName>
</protein>
<dbReference type="EMBL" id="CP026994">
    <property type="protein sequence ID" value="QLH04299.1"/>
    <property type="molecule type" value="Genomic_DNA"/>
</dbReference>
<dbReference type="GeneID" id="56060773"/>
<evidence type="ECO:0000313" key="2">
    <source>
        <dbReference type="EMBL" id="QLH04299.1"/>
    </source>
</evidence>
<dbReference type="RefSeq" id="WP_179363177.1">
    <property type="nucleotide sequence ID" value="NZ_CP026994.1"/>
</dbReference>
<dbReference type="Pfam" id="PF18549">
    <property type="entry name" value="NitrOD1"/>
    <property type="match status" value="1"/>
</dbReference>
<dbReference type="OrthoDB" id="3203at2157"/>
<dbReference type="InterPro" id="IPR041213">
    <property type="entry name" value="NitrOD1"/>
</dbReference>
<feature type="domain" description="Nitrosopumilus output" evidence="1">
    <location>
        <begin position="3"/>
        <end position="45"/>
    </location>
</feature>
<proteinExistence type="predicted"/>